<keyword evidence="4" id="KW-0963">Cytoplasm</keyword>
<accession>J4IA21</accession>
<proteinExistence type="inferred from homology"/>
<organism evidence="10 11">
    <name type="scientific">Fibroporia radiculosa</name>
    <dbReference type="NCBI Taxonomy" id="599839"/>
    <lineage>
        <taxon>Eukaryota</taxon>
        <taxon>Fungi</taxon>
        <taxon>Dikarya</taxon>
        <taxon>Basidiomycota</taxon>
        <taxon>Agaricomycotina</taxon>
        <taxon>Agaricomycetes</taxon>
        <taxon>Polyporales</taxon>
        <taxon>Fibroporiaceae</taxon>
        <taxon>Fibroporia</taxon>
    </lineage>
</organism>
<dbReference type="Gene3D" id="6.10.250.2990">
    <property type="match status" value="1"/>
</dbReference>
<feature type="compositionally biased region" description="Low complexity" evidence="8">
    <location>
        <begin position="692"/>
        <end position="707"/>
    </location>
</feature>
<feature type="compositionally biased region" description="Polar residues" evidence="8">
    <location>
        <begin position="1135"/>
        <end position="1159"/>
    </location>
</feature>
<keyword evidence="11" id="KW-1185">Reference proteome</keyword>
<dbReference type="PANTHER" id="PTHR13142:SF1">
    <property type="entry name" value="INNER CENTROMERE PROTEIN"/>
    <property type="match status" value="1"/>
</dbReference>
<dbReference type="STRING" id="599839.J4IA21"/>
<feature type="region of interest" description="Disordered" evidence="8">
    <location>
        <begin position="784"/>
        <end position="805"/>
    </location>
</feature>
<dbReference type="OrthoDB" id="6123at2759"/>
<dbReference type="GO" id="GO:0005819">
    <property type="term" value="C:spindle"/>
    <property type="evidence" value="ECO:0007669"/>
    <property type="project" value="UniProtKB-SubCell"/>
</dbReference>
<dbReference type="InParanoid" id="J4IA21"/>
<dbReference type="RefSeq" id="XP_012181434.1">
    <property type="nucleotide sequence ID" value="XM_012326044.1"/>
</dbReference>
<sequence>MDASKPGEAGVIAWCNSVRFNMAKDPGRQFLDEQIQNSLDFLDSYLENVLRGPKTESVTELLKTPGRKKNAPVRTRAGTVAAAKVKAVISMSLDESDAEQENRAPVNSFTKALLQAKEVTDDLAISVSPTRPLESQRPASSQQGFVPTEVFQPAEPVVHISSPPPQEPGHEDPKFDTRSDHEPQELSMIAEDDELVERSRLSMQPQPSAPEVPEEAVQAPIENGMDTEEEDSAPTDITSTSANTFHSFQLGSPQNTESRSSKVLASEAHVTEPLPRIERPPLENDYAMTAPLPIVPTLPSESHVDELNVPIRDGPPASHSAPDLARKPSLSQLGLPAPSPLHKSTRVVREPSVGAGPTVGQPPGGKRSSWLVKAREVKAMEGTGKRASTVLGTTFAPSMLGTKRKSGEVFGLMPRASSAALGAVARASEEEERHQKVPKLAAAVDLPDKEQVRQANVDREPVDKGKGVVRTDQEPHLLAPAAVSEHQEHQTPPALYPTLSKDNIVVPLKTEDEDDGMLDRFKRTVEGFGARAGKSMGKSLGGNAAAALAEARAAAEARVAERNKVEGREESEEPPLSSSPPADSTDSVAPAGEARLYPEVPHGDVPGFKTAERRLSVSDLVSSSEKKQKSRVVRSPPSSAITAGPSRQSIDAANISSSTTPPNSPPATHKPSFAAPPPPVQVFSKPPPPPTVFVAPSAPAAPSTSQPTRTTGAPGVGRDFSFKLPTTNPFSLPAAVSLGVPATLASPSSQKGCGPLSAQSSKASLFSDVIFDREDEVPAWMATTQDTEYSIPPSQAQLKSGANVDDLDDDDSWHVDEKFTSNHMWTPFGFASADKDDTWSTLPSRSISQKGGDTGPITTNQNFTKSFADTRDFDLAEMVQDKEDVEPSRSVVPGAFRFGADPELQEEADIADEAMEIDPDLDEEEDELDELVAAGASTVSLVQPKGGAERPRSQSQQSMASTASSQSQPVGFFGQASKLVSSVLGSTKKVKGEPVKSLQLAAQAAKKQQEEIEKKATRLKEMENRRQLALQRKAEEDKARAIEEDRKIKEENDRRKREREEHTDKRPLRATGKKGDDDTTKKRKITTEAEKKVESKKPPSKDKKDNPLPPRVPKAGPSGASNPTIKIGPPPKSALKQQVTATDTKSSKTVKAVPSSSNLKTGGKGKGKAAATDDDEPQPTRAAPLRTQAPSPKQPPVASETIELPDINSEYSDSEDEDRPRTFDPPNWAQSPELRQALQQQSTMNPDDIFGRIGPLRMEEIFRTRQSRFRARTSSANWSGADQLTAEEEREYARRMGFK</sequence>
<evidence type="ECO:0000256" key="3">
    <source>
        <dbReference type="ARBA" id="ARBA00010042"/>
    </source>
</evidence>
<feature type="compositionally biased region" description="Polar residues" evidence="8">
    <location>
        <begin position="235"/>
        <end position="263"/>
    </location>
</feature>
<dbReference type="GO" id="GO:0005634">
    <property type="term" value="C:nucleus"/>
    <property type="evidence" value="ECO:0007669"/>
    <property type="project" value="UniProtKB-SubCell"/>
</dbReference>
<dbReference type="PANTHER" id="PTHR13142">
    <property type="entry name" value="INNER CENTROMERE PROTEIN"/>
    <property type="match status" value="1"/>
</dbReference>
<keyword evidence="7" id="KW-0539">Nucleus</keyword>
<feature type="compositionally biased region" description="Polar residues" evidence="8">
    <location>
        <begin position="1272"/>
        <end position="1282"/>
    </location>
</feature>
<evidence type="ECO:0000313" key="11">
    <source>
        <dbReference type="Proteomes" id="UP000006352"/>
    </source>
</evidence>
<feature type="region of interest" description="Disordered" evidence="8">
    <location>
        <begin position="881"/>
        <end position="903"/>
    </location>
</feature>
<evidence type="ECO:0000256" key="8">
    <source>
        <dbReference type="SAM" id="MobiDB-lite"/>
    </source>
</evidence>
<feature type="region of interest" description="Disordered" evidence="8">
    <location>
        <begin position="555"/>
        <end position="724"/>
    </location>
</feature>
<feature type="region of interest" description="Disordered" evidence="8">
    <location>
        <begin position="837"/>
        <end position="862"/>
    </location>
</feature>
<dbReference type="GeneID" id="24097062"/>
<reference evidence="10 11" key="1">
    <citation type="journal article" date="2012" name="Appl. Environ. Microbiol.">
        <title>Short-read sequencing for genomic analysis of the brown rot fungus Fibroporia radiculosa.</title>
        <authorList>
            <person name="Tang J.D."/>
            <person name="Perkins A.D."/>
            <person name="Sonstegard T.S."/>
            <person name="Schroeder S.G."/>
            <person name="Burgess S.C."/>
            <person name="Diehl S.V."/>
        </authorList>
    </citation>
    <scope>NUCLEOTIDE SEQUENCE [LARGE SCALE GENOMIC DNA]</scope>
    <source>
        <strain evidence="10 11">TFFH 294</strain>
    </source>
</reference>
<feature type="region of interest" description="Disordered" evidence="8">
    <location>
        <begin position="1268"/>
        <end position="1299"/>
    </location>
</feature>
<evidence type="ECO:0000313" key="10">
    <source>
        <dbReference type="EMBL" id="CCM02151.1"/>
    </source>
</evidence>
<feature type="compositionally biased region" description="Polar residues" evidence="8">
    <location>
        <begin position="784"/>
        <end position="800"/>
    </location>
</feature>
<gene>
    <name evidence="10" type="ORF">FIBRA_04229</name>
</gene>
<feature type="compositionally biased region" description="Low complexity" evidence="8">
    <location>
        <begin position="953"/>
        <end position="968"/>
    </location>
</feature>
<dbReference type="InterPro" id="IPR005635">
    <property type="entry name" value="Inner_centromere_prot_ARK-bd"/>
</dbReference>
<feature type="compositionally biased region" description="Pro residues" evidence="8">
    <location>
        <begin position="674"/>
        <end position="691"/>
    </location>
</feature>
<feature type="compositionally biased region" description="Basic and acidic residues" evidence="8">
    <location>
        <begin position="555"/>
        <end position="568"/>
    </location>
</feature>
<feature type="compositionally biased region" description="Polar residues" evidence="8">
    <location>
        <begin position="839"/>
        <end position="862"/>
    </location>
</feature>
<feature type="compositionally biased region" description="Polar residues" evidence="8">
    <location>
        <begin position="636"/>
        <end position="655"/>
    </location>
</feature>
<feature type="region of interest" description="Disordered" evidence="8">
    <location>
        <begin position="986"/>
        <end position="1251"/>
    </location>
</feature>
<dbReference type="HOGENOM" id="CLU_273322_0_0_1"/>
<dbReference type="GO" id="GO:0007059">
    <property type="term" value="P:chromosome segregation"/>
    <property type="evidence" value="ECO:0007669"/>
    <property type="project" value="UniProtKB-KW"/>
</dbReference>
<feature type="compositionally biased region" description="Basic and acidic residues" evidence="8">
    <location>
        <begin position="1007"/>
        <end position="1106"/>
    </location>
</feature>
<evidence type="ECO:0000256" key="6">
    <source>
        <dbReference type="ARBA" id="ARBA00023212"/>
    </source>
</evidence>
<evidence type="ECO:0000259" key="9">
    <source>
        <dbReference type="Pfam" id="PF03941"/>
    </source>
</evidence>
<keyword evidence="5" id="KW-0159">Chromosome partition</keyword>
<feature type="region of interest" description="Disordered" evidence="8">
    <location>
        <begin position="937"/>
        <end position="969"/>
    </location>
</feature>
<feature type="domain" description="Inner centromere protein ARK-binding" evidence="9">
    <location>
        <begin position="1206"/>
        <end position="1262"/>
    </location>
</feature>
<dbReference type="Proteomes" id="UP000006352">
    <property type="component" value="Unassembled WGS sequence"/>
</dbReference>
<feature type="region of interest" description="Disordered" evidence="8">
    <location>
        <begin position="447"/>
        <end position="474"/>
    </location>
</feature>
<dbReference type="EMBL" id="HE797066">
    <property type="protein sequence ID" value="CCM02151.1"/>
    <property type="molecule type" value="Genomic_DNA"/>
</dbReference>
<evidence type="ECO:0000256" key="7">
    <source>
        <dbReference type="ARBA" id="ARBA00023242"/>
    </source>
</evidence>
<keyword evidence="6" id="KW-0206">Cytoskeleton</keyword>
<dbReference type="Pfam" id="PF03941">
    <property type="entry name" value="INCENP_ARK-bind"/>
    <property type="match status" value="1"/>
</dbReference>
<feature type="compositionally biased region" description="Basic and acidic residues" evidence="8">
    <location>
        <begin position="168"/>
        <end position="184"/>
    </location>
</feature>
<feature type="region of interest" description="Disordered" evidence="8">
    <location>
        <begin position="157"/>
        <end position="369"/>
    </location>
</feature>
<comment type="similarity">
    <text evidence="3">Belongs to the INCENP family.</text>
</comment>
<evidence type="ECO:0000256" key="5">
    <source>
        <dbReference type="ARBA" id="ARBA00022829"/>
    </source>
</evidence>
<name>J4IA21_9APHY</name>
<evidence type="ECO:0000256" key="4">
    <source>
        <dbReference type="ARBA" id="ARBA00022490"/>
    </source>
</evidence>
<evidence type="ECO:0000256" key="2">
    <source>
        <dbReference type="ARBA" id="ARBA00004186"/>
    </source>
</evidence>
<evidence type="ECO:0000256" key="1">
    <source>
        <dbReference type="ARBA" id="ARBA00004123"/>
    </source>
</evidence>
<protein>
    <recommendedName>
        <fullName evidence="9">Inner centromere protein ARK-binding domain-containing protein</fullName>
    </recommendedName>
</protein>
<comment type="subcellular location">
    <subcellularLocation>
        <location evidence="2">Cytoplasm</location>
        <location evidence="2">Cytoskeleton</location>
        <location evidence="2">Spindle</location>
    </subcellularLocation>
    <subcellularLocation>
        <location evidence="1">Nucleus</location>
    </subcellularLocation>
</comment>